<keyword evidence="2" id="KW-1185">Reference proteome</keyword>
<accession>A0ABQ9VUU9</accession>
<evidence type="ECO:0000313" key="2">
    <source>
        <dbReference type="Proteomes" id="UP001266305"/>
    </source>
</evidence>
<gene>
    <name evidence="1" type="ORF">P7K49_007192</name>
</gene>
<evidence type="ECO:0000313" key="1">
    <source>
        <dbReference type="EMBL" id="KAK2112926.1"/>
    </source>
</evidence>
<protein>
    <submittedName>
        <fullName evidence="1">Uncharacterized protein</fullName>
    </submittedName>
</protein>
<dbReference type="EMBL" id="JASSZA010000004">
    <property type="protein sequence ID" value="KAK2112926.1"/>
    <property type="molecule type" value="Genomic_DNA"/>
</dbReference>
<dbReference type="Proteomes" id="UP001266305">
    <property type="component" value="Unassembled WGS sequence"/>
</dbReference>
<organism evidence="1 2">
    <name type="scientific">Saguinus oedipus</name>
    <name type="common">Cotton-top tamarin</name>
    <name type="synonym">Oedipomidas oedipus</name>
    <dbReference type="NCBI Taxonomy" id="9490"/>
    <lineage>
        <taxon>Eukaryota</taxon>
        <taxon>Metazoa</taxon>
        <taxon>Chordata</taxon>
        <taxon>Craniata</taxon>
        <taxon>Vertebrata</taxon>
        <taxon>Euteleostomi</taxon>
        <taxon>Mammalia</taxon>
        <taxon>Eutheria</taxon>
        <taxon>Euarchontoglires</taxon>
        <taxon>Primates</taxon>
        <taxon>Haplorrhini</taxon>
        <taxon>Platyrrhini</taxon>
        <taxon>Cebidae</taxon>
        <taxon>Callitrichinae</taxon>
        <taxon>Saguinus</taxon>
    </lineage>
</organism>
<reference evidence="1 2" key="1">
    <citation type="submission" date="2023-05" db="EMBL/GenBank/DDBJ databases">
        <title>B98-5 Cell Line De Novo Hybrid Assembly: An Optical Mapping Approach.</title>
        <authorList>
            <person name="Kananen K."/>
            <person name="Auerbach J.A."/>
            <person name="Kautto E."/>
            <person name="Blachly J.S."/>
        </authorList>
    </citation>
    <scope>NUCLEOTIDE SEQUENCE [LARGE SCALE GENOMIC DNA]</scope>
    <source>
        <strain evidence="1">B95-8</strain>
        <tissue evidence="1">Cell line</tissue>
    </source>
</reference>
<comment type="caution">
    <text evidence="1">The sequence shown here is derived from an EMBL/GenBank/DDBJ whole genome shotgun (WGS) entry which is preliminary data.</text>
</comment>
<proteinExistence type="predicted"/>
<name>A0ABQ9VUU9_SAGOE</name>
<feature type="non-terminal residue" evidence="1">
    <location>
        <position position="1"/>
    </location>
</feature>
<sequence>PPRFSIIFRVLQEESAAEDATHMDWSSGALALWGWEKRPRHFRAALPARSKWRSQL</sequence>